<keyword evidence="3 6" id="KW-0812">Transmembrane</keyword>
<comment type="caution">
    <text evidence="7">The sequence shown here is derived from an EMBL/GenBank/DDBJ whole genome shotgun (WGS) entry which is preliminary data.</text>
</comment>
<name>A0AAD5G7D8_AMBAR</name>
<dbReference type="InterPro" id="IPR004932">
    <property type="entry name" value="Rer1"/>
</dbReference>
<feature type="transmembrane region" description="Helical" evidence="6">
    <location>
        <begin position="43"/>
        <end position="63"/>
    </location>
</feature>
<dbReference type="GO" id="GO:0000139">
    <property type="term" value="C:Golgi membrane"/>
    <property type="evidence" value="ECO:0007669"/>
    <property type="project" value="TreeGrafter"/>
</dbReference>
<keyword evidence="5 6" id="KW-0472">Membrane</keyword>
<dbReference type="PANTHER" id="PTHR10743:SF0">
    <property type="entry name" value="PROTEIN RER1"/>
    <property type="match status" value="1"/>
</dbReference>
<organism evidence="7 8">
    <name type="scientific">Ambrosia artemisiifolia</name>
    <name type="common">Common ragweed</name>
    <dbReference type="NCBI Taxonomy" id="4212"/>
    <lineage>
        <taxon>Eukaryota</taxon>
        <taxon>Viridiplantae</taxon>
        <taxon>Streptophyta</taxon>
        <taxon>Embryophyta</taxon>
        <taxon>Tracheophyta</taxon>
        <taxon>Spermatophyta</taxon>
        <taxon>Magnoliopsida</taxon>
        <taxon>eudicotyledons</taxon>
        <taxon>Gunneridae</taxon>
        <taxon>Pentapetalae</taxon>
        <taxon>asterids</taxon>
        <taxon>campanulids</taxon>
        <taxon>Asterales</taxon>
        <taxon>Asteraceae</taxon>
        <taxon>Asteroideae</taxon>
        <taxon>Heliantheae alliance</taxon>
        <taxon>Heliantheae</taxon>
        <taxon>Ambrosia</taxon>
    </lineage>
</organism>
<comment type="similarity">
    <text evidence="2">Belongs to the RER1 family.</text>
</comment>
<dbReference type="Proteomes" id="UP001206925">
    <property type="component" value="Unassembled WGS sequence"/>
</dbReference>
<dbReference type="AlphaFoldDB" id="A0AAD5G7D8"/>
<reference evidence="7" key="1">
    <citation type="submission" date="2022-06" db="EMBL/GenBank/DDBJ databases">
        <title>Uncovering the hologenomic basis of an extraordinary plant invasion.</title>
        <authorList>
            <person name="Bieker V.C."/>
            <person name="Martin M.D."/>
            <person name="Gilbert T."/>
            <person name="Hodgins K."/>
            <person name="Battlay P."/>
            <person name="Petersen B."/>
            <person name="Wilson J."/>
        </authorList>
    </citation>
    <scope>NUCLEOTIDE SEQUENCE</scope>
    <source>
        <strain evidence="7">AA19_3_7</strain>
        <tissue evidence="7">Leaf</tissue>
    </source>
</reference>
<evidence type="ECO:0000256" key="6">
    <source>
        <dbReference type="SAM" id="Phobius"/>
    </source>
</evidence>
<accession>A0AAD5G7D8</accession>
<evidence type="ECO:0000256" key="3">
    <source>
        <dbReference type="ARBA" id="ARBA00022692"/>
    </source>
</evidence>
<dbReference type="EMBL" id="JAMZMK010010483">
    <property type="protein sequence ID" value="KAI7731289.1"/>
    <property type="molecule type" value="Genomic_DNA"/>
</dbReference>
<keyword evidence="8" id="KW-1185">Reference proteome</keyword>
<dbReference type="GO" id="GO:0006890">
    <property type="term" value="P:retrograde vesicle-mediated transport, Golgi to endoplasmic reticulum"/>
    <property type="evidence" value="ECO:0007669"/>
    <property type="project" value="TreeGrafter"/>
</dbReference>
<dbReference type="PANTHER" id="PTHR10743">
    <property type="entry name" value="PROTEIN RER1"/>
    <property type="match status" value="1"/>
</dbReference>
<feature type="transmembrane region" description="Helical" evidence="6">
    <location>
        <begin position="69"/>
        <end position="87"/>
    </location>
</feature>
<proteinExistence type="inferred from homology"/>
<evidence type="ECO:0000313" key="7">
    <source>
        <dbReference type="EMBL" id="KAI7731289.1"/>
    </source>
</evidence>
<gene>
    <name evidence="7" type="ORF">M8C21_002565</name>
</gene>
<sequence length="158" mass="17659">MEGLGGDAAAAGGAASPMTPLAKWKTEFSRLFQFYLDKSTPLLVHRWVGTLAVAAIYVLRVYYLQGFYVVSYGLGIYILNLLIGFLSPKVDPELEALDGASLPTKESDEFRPFIRRLPEFNYRSVRKISIPKTYANTAEGRHLQLVAHQFTEVEEAVD</sequence>
<comment type="subcellular location">
    <subcellularLocation>
        <location evidence="1">Membrane</location>
        <topology evidence="1">Multi-pass membrane protein</topology>
    </subcellularLocation>
</comment>
<dbReference type="GO" id="GO:0005783">
    <property type="term" value="C:endoplasmic reticulum"/>
    <property type="evidence" value="ECO:0007669"/>
    <property type="project" value="GOC"/>
</dbReference>
<evidence type="ECO:0000256" key="4">
    <source>
        <dbReference type="ARBA" id="ARBA00022989"/>
    </source>
</evidence>
<evidence type="ECO:0000256" key="5">
    <source>
        <dbReference type="ARBA" id="ARBA00023136"/>
    </source>
</evidence>
<evidence type="ECO:0000313" key="8">
    <source>
        <dbReference type="Proteomes" id="UP001206925"/>
    </source>
</evidence>
<evidence type="ECO:0000256" key="2">
    <source>
        <dbReference type="ARBA" id="ARBA00006070"/>
    </source>
</evidence>
<dbReference type="Pfam" id="PF03248">
    <property type="entry name" value="Rer1"/>
    <property type="match status" value="1"/>
</dbReference>
<dbReference type="GO" id="GO:0006621">
    <property type="term" value="P:protein retention in ER lumen"/>
    <property type="evidence" value="ECO:0007669"/>
    <property type="project" value="TreeGrafter"/>
</dbReference>
<keyword evidence="4 6" id="KW-1133">Transmembrane helix</keyword>
<evidence type="ECO:0000256" key="1">
    <source>
        <dbReference type="ARBA" id="ARBA00004141"/>
    </source>
</evidence>
<protein>
    <submittedName>
        <fullName evidence="7">Uncharacterized protein</fullName>
    </submittedName>
</protein>